<evidence type="ECO:0000313" key="2">
    <source>
        <dbReference type="EMBL" id="MCH4283665.1"/>
    </source>
</evidence>
<keyword evidence="3" id="KW-1185">Reference proteome</keyword>
<accession>A0ABS9R221</accession>
<feature type="domain" description="GH3 middle" evidence="1">
    <location>
        <begin position="323"/>
        <end position="392"/>
    </location>
</feature>
<proteinExistence type="predicted"/>
<evidence type="ECO:0000313" key="3">
    <source>
        <dbReference type="Proteomes" id="UP001202402"/>
    </source>
</evidence>
<gene>
    <name evidence="2" type="ORF">LQE99_00780</name>
</gene>
<dbReference type="PANTHER" id="PTHR31901:SF9">
    <property type="entry name" value="GH3 DOMAIN-CONTAINING PROTEIN"/>
    <property type="match status" value="1"/>
</dbReference>
<dbReference type="Proteomes" id="UP001202402">
    <property type="component" value="Unassembled WGS sequence"/>
</dbReference>
<dbReference type="InterPro" id="IPR055377">
    <property type="entry name" value="GH3_M"/>
</dbReference>
<protein>
    <submittedName>
        <fullName evidence="2">GH3 auxin-responsive promoter family protein</fullName>
    </submittedName>
</protein>
<dbReference type="InterPro" id="IPR004993">
    <property type="entry name" value="GH3"/>
</dbReference>
<dbReference type="RefSeq" id="WP_199483617.1">
    <property type="nucleotide sequence ID" value="NZ_JAKVPQ010000001.1"/>
</dbReference>
<sequence length="547" mass="63690">MKGMDHMHFEELLRKKKYEDIWEEYCGFLDLSIQEYMHIQYRLLEEQMLNWLVSPLGQSIMQGKNLKNIQDFRYLVPLTTYEDYADILLNRKEEDLPGKPVTWIETTWEAGRHPVKCAPYTQEMLQVFKNNMMACLILAGSETRNDVVLRPHDKALYGVASLPYATGLLPVLVEEELTLDILPPVEQAEKLGFKERNVLGFKMGAKQGIDIFFALSSVAYYVSMAFSSLQSQTSSSSSHSSGKIKPKMAYRLLKGSYQAKKENRSMLPKDVFHMKCFLCAGTDSQMYKPVLEKLWGKRPHEIFAGTEPTCIASENWSRNGMYFFPDACFYEFMPIEEAKHFSKDHTYQPRTYLMDEVIPHEEYELVVTVFKGGAFARYMTKDRYRCIATHDSEDHIQLPRFTYVDRSLDIIDIAGFTRISEKTIEDVIKMSKLDIIEWVALKEYDDFRPYMHLIIEMSESSICQDAVLKKILKEHLQIYFTYFDSDYEDLQTMLGIDPLKITVVRCHTFHLYHQLHNEKLPKMNPSKHHIQDLLALSQAKRGEASCI</sequence>
<dbReference type="Pfam" id="PF23571">
    <property type="entry name" value="GH3_M"/>
    <property type="match status" value="1"/>
</dbReference>
<reference evidence="2 3" key="1">
    <citation type="submission" date="2022-02" db="EMBL/GenBank/DDBJ databases">
        <title>Genome of Erysipelotrichaceae sp. nov. NSJ-176 isolated from human feces.</title>
        <authorList>
            <person name="Abdugheni R."/>
        </authorList>
    </citation>
    <scope>NUCLEOTIDE SEQUENCE [LARGE SCALE GENOMIC DNA]</scope>
    <source>
        <strain evidence="2 3">NSJ-176</strain>
    </source>
</reference>
<dbReference type="PANTHER" id="PTHR31901">
    <property type="entry name" value="GH3 DOMAIN-CONTAINING PROTEIN"/>
    <property type="match status" value="1"/>
</dbReference>
<organism evidence="2 3">
    <name type="scientific">Amedibacillus hominis</name>
    <dbReference type="NCBI Taxonomy" id="2897776"/>
    <lineage>
        <taxon>Bacteria</taxon>
        <taxon>Bacillati</taxon>
        <taxon>Bacillota</taxon>
        <taxon>Erysipelotrichia</taxon>
        <taxon>Erysipelotrichales</taxon>
        <taxon>Erysipelotrichaceae</taxon>
        <taxon>Amedibacillus</taxon>
    </lineage>
</organism>
<evidence type="ECO:0000259" key="1">
    <source>
        <dbReference type="Pfam" id="PF23571"/>
    </source>
</evidence>
<dbReference type="EMBL" id="JAKVPQ010000001">
    <property type="protein sequence ID" value="MCH4283665.1"/>
    <property type="molecule type" value="Genomic_DNA"/>
</dbReference>
<name>A0ABS9R221_9FIRM</name>
<comment type="caution">
    <text evidence="2">The sequence shown here is derived from an EMBL/GenBank/DDBJ whole genome shotgun (WGS) entry which is preliminary data.</text>
</comment>